<evidence type="ECO:0008006" key="4">
    <source>
        <dbReference type="Google" id="ProtNLM"/>
    </source>
</evidence>
<gene>
    <name evidence="2" type="ORF">DDR33_23425</name>
</gene>
<dbReference type="AlphaFoldDB" id="A0A2U2PA05"/>
<proteinExistence type="predicted"/>
<dbReference type="OrthoDB" id="669738at2"/>
<name>A0A2U2PA05_9SPHI</name>
<evidence type="ECO:0000256" key="1">
    <source>
        <dbReference type="SAM" id="SignalP"/>
    </source>
</evidence>
<dbReference type="Proteomes" id="UP000245647">
    <property type="component" value="Unassembled WGS sequence"/>
</dbReference>
<dbReference type="EMBL" id="QEAS01000030">
    <property type="protein sequence ID" value="PWG78217.1"/>
    <property type="molecule type" value="Genomic_DNA"/>
</dbReference>
<accession>A0A2U2PA05</accession>
<evidence type="ECO:0000313" key="2">
    <source>
        <dbReference type="EMBL" id="PWG78217.1"/>
    </source>
</evidence>
<keyword evidence="3" id="KW-1185">Reference proteome</keyword>
<dbReference type="RefSeq" id="WP_109418237.1">
    <property type="nucleotide sequence ID" value="NZ_QEAS01000030.1"/>
</dbReference>
<protein>
    <recommendedName>
        <fullName evidence="4">Beta-lactamase-inhibitor-like PepSY-like domain-containing protein</fullName>
    </recommendedName>
</protein>
<organism evidence="2 3">
    <name type="scientific">Pararcticibacter amylolyticus</name>
    <dbReference type="NCBI Taxonomy" id="2173175"/>
    <lineage>
        <taxon>Bacteria</taxon>
        <taxon>Pseudomonadati</taxon>
        <taxon>Bacteroidota</taxon>
        <taxon>Sphingobacteriia</taxon>
        <taxon>Sphingobacteriales</taxon>
        <taxon>Sphingobacteriaceae</taxon>
        <taxon>Pararcticibacter</taxon>
    </lineage>
</organism>
<feature type="chain" id="PRO_5015644498" description="Beta-lactamase-inhibitor-like PepSY-like domain-containing protein" evidence="1">
    <location>
        <begin position="21"/>
        <end position="166"/>
    </location>
</feature>
<dbReference type="SUPFAM" id="SSF160574">
    <property type="entry name" value="BT0923-like"/>
    <property type="match status" value="1"/>
</dbReference>
<evidence type="ECO:0000313" key="3">
    <source>
        <dbReference type="Proteomes" id="UP000245647"/>
    </source>
</evidence>
<sequence>MKKLIYAAAFVLALSVKGYADDKNKTDNKESEVSYFASNNFLSKYQGATNVNWTVTSQFQKASFSLNGVKMAAFFDSNGDYIATTQYVGFDQLPGISKSRLNKYYKDYAVEEVVRYDFDGQEDSHLYLLTGKRNYNTIYFASLKGKNESIVVKVTPDGEVSYLKSL</sequence>
<keyword evidence="1" id="KW-0732">Signal</keyword>
<reference evidence="2 3" key="1">
    <citation type="submission" date="2018-04" db="EMBL/GenBank/DDBJ databases">
        <title>Pedobacter chongqingensis sp. nov., isolated from a rottenly hemp rope.</title>
        <authorList>
            <person name="Cai Y."/>
        </authorList>
    </citation>
    <scope>NUCLEOTIDE SEQUENCE [LARGE SCALE GENOMIC DNA]</scope>
    <source>
        <strain evidence="2 3">FJ4-8</strain>
    </source>
</reference>
<comment type="caution">
    <text evidence="2">The sequence shown here is derived from an EMBL/GenBank/DDBJ whole genome shotgun (WGS) entry which is preliminary data.</text>
</comment>
<dbReference type="Gene3D" id="3.10.450.360">
    <property type="match status" value="1"/>
</dbReference>
<feature type="signal peptide" evidence="1">
    <location>
        <begin position="1"/>
        <end position="20"/>
    </location>
</feature>